<evidence type="ECO:0000259" key="11">
    <source>
        <dbReference type="PROSITE" id="PS50835"/>
    </source>
</evidence>
<feature type="compositionally biased region" description="Pro residues" evidence="8">
    <location>
        <begin position="478"/>
        <end position="491"/>
    </location>
</feature>
<keyword evidence="5 9" id="KW-0472">Membrane</keyword>
<evidence type="ECO:0000256" key="3">
    <source>
        <dbReference type="ARBA" id="ARBA00022737"/>
    </source>
</evidence>
<evidence type="ECO:0000256" key="5">
    <source>
        <dbReference type="ARBA" id="ARBA00023136"/>
    </source>
</evidence>
<reference evidence="13" key="2">
    <citation type="submission" date="2025-09" db="UniProtKB">
        <authorList>
            <consortium name="Ensembl"/>
        </authorList>
    </citation>
    <scope>IDENTIFICATION</scope>
</reference>
<feature type="domain" description="Fibronectin type-III" evidence="12">
    <location>
        <begin position="276"/>
        <end position="368"/>
    </location>
</feature>
<dbReference type="Pfam" id="PF07679">
    <property type="entry name" value="I-set"/>
    <property type="match status" value="1"/>
</dbReference>
<evidence type="ECO:0000256" key="4">
    <source>
        <dbReference type="ARBA" id="ARBA00022989"/>
    </source>
</evidence>
<dbReference type="PROSITE" id="PS50853">
    <property type="entry name" value="FN3"/>
    <property type="match status" value="4"/>
</dbReference>
<evidence type="ECO:0000313" key="14">
    <source>
        <dbReference type="Proteomes" id="UP000472276"/>
    </source>
</evidence>
<keyword evidence="3" id="KW-0677">Repeat</keyword>
<dbReference type="SUPFAM" id="SSF48726">
    <property type="entry name" value="Immunoglobulin"/>
    <property type="match status" value="3"/>
</dbReference>
<proteinExistence type="predicted"/>
<protein>
    <recommendedName>
        <fullName evidence="15">Immunoglobulin superfamily, DCC subclass, member 4</fullName>
    </recommendedName>
</protein>
<dbReference type="PANTHER" id="PTHR44170:SF5">
    <property type="entry name" value="IMMUNOGLOBULIN SUPERFAMILY DCC SUBCLASS MEMBER 4"/>
    <property type="match status" value="1"/>
</dbReference>
<dbReference type="Ensembl" id="ENSOABT00000059351.2">
    <property type="protein sequence ID" value="ENSOABP00000057893.2"/>
    <property type="gene ID" value="ENSOABG00000025436.2"/>
</dbReference>
<feature type="domain" description="Ig-like" evidence="11">
    <location>
        <begin position="226"/>
        <end position="313"/>
    </location>
</feature>
<evidence type="ECO:0000256" key="10">
    <source>
        <dbReference type="SAM" id="SignalP"/>
    </source>
</evidence>
<evidence type="ECO:0000313" key="13">
    <source>
        <dbReference type="Ensembl" id="ENSOABP00000057893.2"/>
    </source>
</evidence>
<feature type="domain" description="Fibronectin type-III" evidence="12">
    <location>
        <begin position="490"/>
        <end position="583"/>
    </location>
</feature>
<evidence type="ECO:0000256" key="9">
    <source>
        <dbReference type="SAM" id="Phobius"/>
    </source>
</evidence>
<evidence type="ECO:0000256" key="6">
    <source>
        <dbReference type="ARBA" id="ARBA00023157"/>
    </source>
</evidence>
<evidence type="ECO:0000256" key="2">
    <source>
        <dbReference type="ARBA" id="ARBA00022692"/>
    </source>
</evidence>
<dbReference type="InterPro" id="IPR003598">
    <property type="entry name" value="Ig_sub2"/>
</dbReference>
<reference evidence="13" key="1">
    <citation type="submission" date="2025-08" db="UniProtKB">
        <authorList>
            <consortium name="Ensembl"/>
        </authorList>
    </citation>
    <scope>IDENTIFICATION</scope>
</reference>
<dbReference type="InterPro" id="IPR036116">
    <property type="entry name" value="FN3_sf"/>
</dbReference>
<evidence type="ECO:0000259" key="12">
    <source>
        <dbReference type="PROSITE" id="PS50853"/>
    </source>
</evidence>
<dbReference type="InterPro" id="IPR007110">
    <property type="entry name" value="Ig-like_dom"/>
</dbReference>
<dbReference type="InterPro" id="IPR013098">
    <property type="entry name" value="Ig_I-set"/>
</dbReference>
<keyword evidence="2 9" id="KW-0812">Transmembrane</keyword>
<feature type="region of interest" description="Disordered" evidence="8">
    <location>
        <begin position="468"/>
        <end position="496"/>
    </location>
</feature>
<accession>A0A668W3L3</accession>
<dbReference type="GO" id="GO:0098609">
    <property type="term" value="P:cell-cell adhesion"/>
    <property type="evidence" value="ECO:0007669"/>
    <property type="project" value="TreeGrafter"/>
</dbReference>
<dbReference type="SUPFAM" id="SSF49265">
    <property type="entry name" value="Fibronectin type III"/>
    <property type="match status" value="2"/>
</dbReference>
<dbReference type="AlphaFoldDB" id="A0A668W3L3"/>
<organism evidence="13 14">
    <name type="scientific">Oreochromis aureus</name>
    <name type="common">Israeli tilapia</name>
    <name type="synonym">Chromis aureus</name>
    <dbReference type="NCBI Taxonomy" id="47969"/>
    <lineage>
        <taxon>Eukaryota</taxon>
        <taxon>Metazoa</taxon>
        <taxon>Chordata</taxon>
        <taxon>Craniata</taxon>
        <taxon>Vertebrata</taxon>
        <taxon>Euteleostomi</taxon>
        <taxon>Actinopterygii</taxon>
        <taxon>Neopterygii</taxon>
        <taxon>Teleostei</taxon>
        <taxon>Neoteleostei</taxon>
        <taxon>Acanthomorphata</taxon>
        <taxon>Ovalentaria</taxon>
        <taxon>Cichlomorphae</taxon>
        <taxon>Cichliformes</taxon>
        <taxon>Cichlidae</taxon>
        <taxon>African cichlids</taxon>
        <taxon>Pseudocrenilabrinae</taxon>
        <taxon>Oreochromini</taxon>
        <taxon>Oreochromis</taxon>
    </lineage>
</organism>
<dbReference type="Gene3D" id="2.60.40.10">
    <property type="entry name" value="Immunoglobulins"/>
    <property type="match status" value="7"/>
</dbReference>
<dbReference type="SMART" id="SM00409">
    <property type="entry name" value="IG"/>
    <property type="match status" value="3"/>
</dbReference>
<feature type="region of interest" description="Disordered" evidence="8">
    <location>
        <begin position="850"/>
        <end position="901"/>
    </location>
</feature>
<dbReference type="InterPro" id="IPR036179">
    <property type="entry name" value="Ig-like_dom_sf"/>
</dbReference>
<evidence type="ECO:0000256" key="8">
    <source>
        <dbReference type="SAM" id="MobiDB-lite"/>
    </source>
</evidence>
<feature type="domain" description="Ig-like" evidence="11">
    <location>
        <begin position="19"/>
        <end position="123"/>
    </location>
</feature>
<feature type="domain" description="Ig-like" evidence="11">
    <location>
        <begin position="130"/>
        <end position="216"/>
    </location>
</feature>
<sequence>MAVESTIWLFCLLSLFCGPSKQEKLVSVELSCGAGPSHVVLEPGLPLLLDCNLGASDTPFNVSWLKDGQPLLPEGNDYLQYLVNGSVLLMPTSRNGQSPHGVAGAYSCVTGSSLGALMSRTVNVLLASLSKFRLEPSPQKVPTGGAARFECQIEGVPTPVITWEKDEVAIPEGTRFISLPNGVLQILEVTKDDEGVYRCVASNSAGKDISHEARLSVTTGSTEALNRVVIVAPPQNATVVLGHPAVMECMAQGQPKPLVSWSRQDGKPMSTDVVVLATNLVIRDTRRHHAGVYVCRANKPRTREFVIAAAELQVPADSVFSVEVGGNETHFTLRGLQPSQTYLLRIAAGTAIGFGVPSEWVQHKTPPIDSDDSMVIFAPTELKVRASVNTLNVTWQPSPNHTLVSGYKLSCREVEAEEAANGERTTQTHTIRLRKKARYHLLTGLGPDRQFEVRLWAFNKQTDGAAAVWKGKTEKPHAPPTTPGPPPPMPPSNIQATANSSTSIWLRWEKPRFNNVRIINYTVRCSPAGTTNASLVSYYTSSAQEILLGALKPFTRYELAVQSNGANVVGPFSGTVEESTLVDRPSTAPEELQLTMLDSSSVLVSWHPPLEPNGIIISYWILYSGNLSEPEHLWKNVSQDGSITSVEVQGLASGTRYFFKVGASTEVGPGPYSPIKEVHTLHQGYELDIHAVTGIIVGVCLGLICILLCMCFSFRNSKSRELSGALDSTAVIPQYKRGGCPIPSNIPECSNSYELETLMPAVSQESGQPPAEAPEEQSLMAAWNGSVSHNWANRITRYKDTIIEDSPTLVNGALNMLITDNGMEEDNLSTSMCSNQVEAEVIVHSELLDTGREKEEESYENSDSNTTLGPSLSEEKYSPLSQPSPQEEEEPLEKLSLSQSSSNLPSVKLVATCNGEIEDTGHQLTADTAPHQEMGLTNGFHSPKIVLRSEHLENGDSRHCPSAAGKAMSPGLSPSPFVSTGLVHSTSAAHSYLCP</sequence>
<name>A0A668W3L3_OREAU</name>
<dbReference type="SMART" id="SM00408">
    <property type="entry name" value="IGc2"/>
    <property type="match status" value="3"/>
</dbReference>
<dbReference type="InterPro" id="IPR013783">
    <property type="entry name" value="Ig-like_fold"/>
</dbReference>
<keyword evidence="6" id="KW-1015">Disulfide bond</keyword>
<dbReference type="PROSITE" id="PS50835">
    <property type="entry name" value="IG_LIKE"/>
    <property type="match status" value="3"/>
</dbReference>
<evidence type="ECO:0000256" key="1">
    <source>
        <dbReference type="ARBA" id="ARBA00004167"/>
    </source>
</evidence>
<feature type="signal peptide" evidence="10">
    <location>
        <begin position="1"/>
        <end position="22"/>
    </location>
</feature>
<dbReference type="OMA" id="CILRIMF"/>
<feature type="domain" description="Fibronectin type-III" evidence="12">
    <location>
        <begin position="588"/>
        <end position="683"/>
    </location>
</feature>
<dbReference type="InterPro" id="IPR003599">
    <property type="entry name" value="Ig_sub"/>
</dbReference>
<comment type="subcellular location">
    <subcellularLocation>
        <location evidence="1">Membrane</location>
        <topology evidence="1">Single-pass membrane protein</topology>
    </subcellularLocation>
</comment>
<dbReference type="Pfam" id="PF13927">
    <property type="entry name" value="Ig_3"/>
    <property type="match status" value="1"/>
</dbReference>
<keyword evidence="7" id="KW-0393">Immunoglobulin domain</keyword>
<dbReference type="SMART" id="SM00060">
    <property type="entry name" value="FN3"/>
    <property type="match status" value="4"/>
</dbReference>
<dbReference type="CDD" id="cd00063">
    <property type="entry name" value="FN3"/>
    <property type="match status" value="4"/>
</dbReference>
<feature type="compositionally biased region" description="Polar residues" evidence="8">
    <location>
        <begin position="861"/>
        <end position="870"/>
    </location>
</feature>
<feature type="domain" description="Fibronectin type-III" evidence="12">
    <location>
        <begin position="378"/>
        <end position="481"/>
    </location>
</feature>
<evidence type="ECO:0008006" key="15">
    <source>
        <dbReference type="Google" id="ProtNLM"/>
    </source>
</evidence>
<keyword evidence="4 9" id="KW-1133">Transmembrane helix</keyword>
<dbReference type="Pfam" id="PF00041">
    <property type="entry name" value="fn3"/>
    <property type="match status" value="3"/>
</dbReference>
<keyword evidence="10" id="KW-0732">Signal</keyword>
<dbReference type="InterPro" id="IPR003961">
    <property type="entry name" value="FN3_dom"/>
</dbReference>
<dbReference type="PANTHER" id="PTHR44170">
    <property type="entry name" value="PROTEIN SIDEKICK"/>
    <property type="match status" value="1"/>
</dbReference>
<feature type="chain" id="PRO_5044348078" description="Immunoglobulin superfamily, DCC subclass, member 4" evidence="10">
    <location>
        <begin position="23"/>
        <end position="995"/>
    </location>
</feature>
<dbReference type="Proteomes" id="UP000472276">
    <property type="component" value="Unassembled WGS sequence"/>
</dbReference>
<evidence type="ECO:0000256" key="7">
    <source>
        <dbReference type="ARBA" id="ARBA00023319"/>
    </source>
</evidence>
<gene>
    <name evidence="13" type="primary">IGDCC4</name>
</gene>
<dbReference type="FunFam" id="2.60.40.10:FF:000930">
    <property type="entry name" value="immunoglobulin superfamily DCC subclass member 3"/>
    <property type="match status" value="1"/>
</dbReference>
<keyword evidence="14" id="KW-1185">Reference proteome</keyword>
<feature type="transmembrane region" description="Helical" evidence="9">
    <location>
        <begin position="691"/>
        <end position="714"/>
    </location>
</feature>
<dbReference type="GO" id="GO:0016020">
    <property type="term" value="C:membrane"/>
    <property type="evidence" value="ECO:0007669"/>
    <property type="project" value="UniProtKB-SubCell"/>
</dbReference>